<feature type="compositionally biased region" description="Polar residues" evidence="7">
    <location>
        <begin position="445"/>
        <end position="463"/>
    </location>
</feature>
<evidence type="ECO:0000256" key="4">
    <source>
        <dbReference type="ARBA" id="ARBA00023125"/>
    </source>
</evidence>
<feature type="region of interest" description="Disordered" evidence="7">
    <location>
        <begin position="1"/>
        <end position="22"/>
    </location>
</feature>
<keyword evidence="3" id="KW-0805">Transcription regulation</keyword>
<dbReference type="PROSITE" id="PS00463">
    <property type="entry name" value="ZN2_CY6_FUNGAL_1"/>
    <property type="match status" value="1"/>
</dbReference>
<dbReference type="PANTHER" id="PTHR37534:SF11">
    <property type="entry name" value="ZN(II)2CYS6 TRANSCRIPTION FACTOR (EUROFUNG)"/>
    <property type="match status" value="1"/>
</dbReference>
<evidence type="ECO:0000256" key="6">
    <source>
        <dbReference type="ARBA" id="ARBA00023242"/>
    </source>
</evidence>
<organism evidence="9 10">
    <name type="scientific">Neurospora intermedia</name>
    <dbReference type="NCBI Taxonomy" id="5142"/>
    <lineage>
        <taxon>Eukaryota</taxon>
        <taxon>Fungi</taxon>
        <taxon>Dikarya</taxon>
        <taxon>Ascomycota</taxon>
        <taxon>Pezizomycotina</taxon>
        <taxon>Sordariomycetes</taxon>
        <taxon>Sordariomycetidae</taxon>
        <taxon>Sordariales</taxon>
        <taxon>Sordariaceae</taxon>
        <taxon>Neurospora</taxon>
    </lineage>
</organism>
<keyword evidence="4" id="KW-0238">DNA-binding</keyword>
<evidence type="ECO:0000256" key="3">
    <source>
        <dbReference type="ARBA" id="ARBA00023015"/>
    </source>
</evidence>
<feature type="region of interest" description="Disordered" evidence="7">
    <location>
        <begin position="596"/>
        <end position="616"/>
    </location>
</feature>
<feature type="compositionally biased region" description="Basic residues" evidence="7">
    <location>
        <begin position="8"/>
        <end position="22"/>
    </location>
</feature>
<dbReference type="PANTHER" id="PTHR37534">
    <property type="entry name" value="TRANSCRIPTIONAL ACTIVATOR PROTEIN UGA3"/>
    <property type="match status" value="1"/>
</dbReference>
<accession>A0ABR3DIN8</accession>
<sequence length="685" mass="75240">MAQTRAPMKNRQKSRSGCRNCKQRRLRCDEGKPGCKNCALKGIQCPGYQQRLQWSTKHEVALPAQPTQPENFEQLVTAASASIIPSKENQPSSDARNARPTAKAPVPQTPPAYHHAETPPPSLSFLTPSVSSSPLPSPVPGTSTEEQDGSYGSMTTTPFQNDKRAFAPPDQALTLTQPVVDIRSFLIEHWFKSVCTSWSAYDSTSNPYRRLTSVLWNTSAPVFYSLQSISAASLVEKLPAVMRETARMAPRLATEAIKAELVSFFNGRCTTFPRGLLLSLFCMSSSMCWMEARQLGQQYLRQARAVLQVLNSWTLSPEDQELLDFFNGCLIYEEMLRSVVSDDEADLKNMLSWPDPLTPAIQGTLVHSTPHPWTGVSADVFRLFGKAIALCRRSRSRWRHNDGTTIRALQSAMKDIKEATRIEEALLAIDVPTEDNDDDDPSFNHHWNTTHKQPTAASMPNENTPKMATDLRLATETYRLCSLLQLYESFPDLAAKRIPDLDAAGAGTDATDPAVIWTKWVSPLALHITDILDRIPASSLRCIQPLLCLCAGSGLRFDSKTAMGQGEYSYLLSLESSSSPTDLGLGISGLPGGIGGVGSGSGSPSSSSPSGKNEEDAQAVKILRARSFLIDRLGQLELSLPPKPIGVAKQLLHAVWSAYDKEIDTPRRTHWLDVMSRTGLHSLFG</sequence>
<keyword evidence="2" id="KW-0862">Zinc</keyword>
<evidence type="ECO:0000256" key="2">
    <source>
        <dbReference type="ARBA" id="ARBA00022833"/>
    </source>
</evidence>
<dbReference type="Proteomes" id="UP001451303">
    <property type="component" value="Unassembled WGS sequence"/>
</dbReference>
<dbReference type="CDD" id="cd00067">
    <property type="entry name" value="GAL4"/>
    <property type="match status" value="1"/>
</dbReference>
<evidence type="ECO:0000259" key="8">
    <source>
        <dbReference type="PROSITE" id="PS50048"/>
    </source>
</evidence>
<dbReference type="Pfam" id="PF00172">
    <property type="entry name" value="Zn_clus"/>
    <property type="match status" value="1"/>
</dbReference>
<dbReference type="Pfam" id="PF11951">
    <property type="entry name" value="Fungal_trans_2"/>
    <property type="match status" value="1"/>
</dbReference>
<dbReference type="SUPFAM" id="SSF57701">
    <property type="entry name" value="Zn2/Cys6 DNA-binding domain"/>
    <property type="match status" value="1"/>
</dbReference>
<dbReference type="PROSITE" id="PS50048">
    <property type="entry name" value="ZN2_CY6_FUNGAL_2"/>
    <property type="match status" value="1"/>
</dbReference>
<evidence type="ECO:0000256" key="5">
    <source>
        <dbReference type="ARBA" id="ARBA00023163"/>
    </source>
</evidence>
<evidence type="ECO:0000313" key="10">
    <source>
        <dbReference type="Proteomes" id="UP001451303"/>
    </source>
</evidence>
<evidence type="ECO:0000313" key="9">
    <source>
        <dbReference type="EMBL" id="KAL0472459.1"/>
    </source>
</evidence>
<feature type="compositionally biased region" description="Low complexity" evidence="7">
    <location>
        <begin position="123"/>
        <end position="144"/>
    </location>
</feature>
<dbReference type="InterPro" id="IPR021858">
    <property type="entry name" value="Fun_TF"/>
</dbReference>
<gene>
    <name evidence="9" type="ORF">QR685DRAFT_522077</name>
</gene>
<evidence type="ECO:0000256" key="1">
    <source>
        <dbReference type="ARBA" id="ARBA00004123"/>
    </source>
</evidence>
<dbReference type="InterPro" id="IPR001138">
    <property type="entry name" value="Zn2Cys6_DnaBD"/>
</dbReference>
<feature type="domain" description="Zn(2)-C6 fungal-type" evidence="8">
    <location>
        <begin position="17"/>
        <end position="45"/>
    </location>
</feature>
<name>A0ABR3DIN8_NEUIN</name>
<dbReference type="EMBL" id="JAVLET010000003">
    <property type="protein sequence ID" value="KAL0472459.1"/>
    <property type="molecule type" value="Genomic_DNA"/>
</dbReference>
<feature type="region of interest" description="Disordered" evidence="7">
    <location>
        <begin position="434"/>
        <end position="463"/>
    </location>
</feature>
<dbReference type="Gene3D" id="4.10.240.10">
    <property type="entry name" value="Zn(2)-C6 fungal-type DNA-binding domain"/>
    <property type="match status" value="1"/>
</dbReference>
<comment type="caution">
    <text evidence="9">The sequence shown here is derived from an EMBL/GenBank/DDBJ whole genome shotgun (WGS) entry which is preliminary data.</text>
</comment>
<keyword evidence="5" id="KW-0804">Transcription</keyword>
<reference evidence="9 10" key="1">
    <citation type="submission" date="2023-09" db="EMBL/GenBank/DDBJ databases">
        <title>Multi-omics analysis of a traditional fermented food reveals byproduct-associated fungal strains for waste-to-food upcycling.</title>
        <authorList>
            <consortium name="Lawrence Berkeley National Laboratory"/>
            <person name="Rekdal V.M."/>
            <person name="Villalobos-Escobedo J.M."/>
            <person name="Rodriguez-Valeron N."/>
            <person name="Garcia M.O."/>
            <person name="Vasquez D.P."/>
            <person name="Damayanti I."/>
            <person name="Sorensen P.M."/>
            <person name="Baidoo E.E."/>
            <person name="De Carvalho A.C."/>
            <person name="Riley R."/>
            <person name="Lipzen A."/>
            <person name="He G."/>
            <person name="Yan M."/>
            <person name="Haridas S."/>
            <person name="Daum C."/>
            <person name="Yoshinaga Y."/>
            <person name="Ng V."/>
            <person name="Grigoriev I.V."/>
            <person name="Munk R."/>
            <person name="Nuraida L."/>
            <person name="Wijaya C.H."/>
            <person name="Morales P.-C."/>
            <person name="Keasling J.D."/>
        </authorList>
    </citation>
    <scope>NUCLEOTIDE SEQUENCE [LARGE SCALE GENOMIC DNA]</scope>
    <source>
        <strain evidence="9 10">FGSC 2613</strain>
    </source>
</reference>
<feature type="region of interest" description="Disordered" evidence="7">
    <location>
        <begin position="83"/>
        <end position="157"/>
    </location>
</feature>
<evidence type="ECO:0000256" key="7">
    <source>
        <dbReference type="SAM" id="MobiDB-lite"/>
    </source>
</evidence>
<dbReference type="SMART" id="SM00066">
    <property type="entry name" value="GAL4"/>
    <property type="match status" value="1"/>
</dbReference>
<dbReference type="InterPro" id="IPR036864">
    <property type="entry name" value="Zn2-C6_fun-type_DNA-bd_sf"/>
</dbReference>
<proteinExistence type="predicted"/>
<protein>
    <submittedName>
        <fullName evidence="9">Fungal-specific transcription factor domain-containing protein</fullName>
    </submittedName>
</protein>
<feature type="compositionally biased region" description="Low complexity" evidence="7">
    <location>
        <begin position="602"/>
        <end position="611"/>
    </location>
</feature>
<keyword evidence="6" id="KW-0539">Nucleus</keyword>
<keyword evidence="10" id="KW-1185">Reference proteome</keyword>
<comment type="subcellular location">
    <subcellularLocation>
        <location evidence="1">Nucleus</location>
    </subcellularLocation>
</comment>